<feature type="compositionally biased region" description="Basic and acidic residues" evidence="1">
    <location>
        <begin position="31"/>
        <end position="40"/>
    </location>
</feature>
<evidence type="ECO:0000313" key="3">
    <source>
        <dbReference type="EMBL" id="DAD65471.1"/>
    </source>
</evidence>
<dbReference type="InterPro" id="IPR043764">
    <property type="entry name" value="DUF5710"/>
</dbReference>
<evidence type="ECO:0000259" key="2">
    <source>
        <dbReference type="Pfam" id="PF18974"/>
    </source>
</evidence>
<dbReference type="Pfam" id="PF26151">
    <property type="entry name" value="AcrIF11_ADP_ribosyl"/>
    <property type="match status" value="1"/>
</dbReference>
<feature type="domain" description="DUF5710" evidence="2">
    <location>
        <begin position="707"/>
        <end position="741"/>
    </location>
</feature>
<dbReference type="InterPro" id="IPR058829">
    <property type="entry name" value="AcrIF11-like"/>
</dbReference>
<reference evidence="3" key="1">
    <citation type="journal article" date="2021" name="Proc. Natl. Acad. Sci. U.S.A.">
        <title>A Catalog of Tens of Thousands of Viruses from Human Metagenomes Reveals Hidden Associations with Chronic Diseases.</title>
        <authorList>
            <person name="Tisza M.J."/>
            <person name="Buck C.B."/>
        </authorList>
    </citation>
    <scope>NUCLEOTIDE SEQUENCE</scope>
    <source>
        <strain evidence="3">Cts9W16</strain>
    </source>
</reference>
<protein>
    <recommendedName>
        <fullName evidence="2">DUF5710 domain-containing protein</fullName>
    </recommendedName>
</protein>
<name>A0A8S5L6S8_9CAUD</name>
<dbReference type="EMBL" id="BK014644">
    <property type="protein sequence ID" value="DAD65471.1"/>
    <property type="molecule type" value="Genomic_DNA"/>
</dbReference>
<organism evidence="3">
    <name type="scientific">Siphoviridae sp. cts9W16</name>
    <dbReference type="NCBI Taxonomy" id="2823603"/>
    <lineage>
        <taxon>Viruses</taxon>
        <taxon>Duplodnaviria</taxon>
        <taxon>Heunggongvirae</taxon>
        <taxon>Uroviricota</taxon>
        <taxon>Caudoviricetes</taxon>
    </lineage>
</organism>
<feature type="region of interest" description="Disordered" evidence="1">
    <location>
        <begin position="309"/>
        <end position="335"/>
    </location>
</feature>
<feature type="region of interest" description="Disordered" evidence="1">
    <location>
        <begin position="616"/>
        <end position="635"/>
    </location>
</feature>
<accession>A0A8S5L6S8</accession>
<evidence type="ECO:0000256" key="1">
    <source>
        <dbReference type="SAM" id="MobiDB-lite"/>
    </source>
</evidence>
<sequence>MNIQFTQQQISKIDGLIALLNTPIFDEWKESDHHRDEKGRFSKSGNGSSNSEPRRYKRDNLPDVEEGKVRLFHGSILDKDIPEIKSSGVFGGLFGNSSISVAESHGENLHFMDVNEDDIADNIYLRDKAEENHEDVDKFFSWEFADPLDEDQKELILEALLEDRSLFRMDDEDVETIKALLYEDDTGEADWKMQYLRGQLAKLLGFKAVEMEDEHGTSYLILPGNKVYGIDEKPSNNRLIFNKSQIQKINSVFKDLGNYAAAMDDKWITVKPNGDKHKGTHVKIDGEGRVIAGMGGKFKGEKINEVRKDFKGPKTPSRETLDKSRVKQEQGDITKSTVDKPISKASFEKEIKKIINRQRNTEGARDFSKVDDEKAIGFAHTIRRMNNIKRFSSTIENLRKIVENSAWNRVGVYTRGSGIGDPESLEKAGLMIEDRSKNDTYKLTEAGAYIVSEALRLSDKNSEIPTNKLNAELSKVSSEVESSIKGDSIDRLKKTATMLFNKYTDKSIPESQKSEYFKLYKQVHEKIDDLKGGFVSKIYGAYAAETEKGKEVYKKFASEMSKEDISYLERLPGSKSPDFWIKLQNFSPKQAVNVMRINQKAHREAQEFLNELENAAREQAKGPSPEQIERGKQFKEAPPLPQWYADIRSTHSNPYWNGKFYDGKKKGEHRIYVSNKEYKISDDQKAELEKHMKDYSDFKAAERSEATYLNVPYEQRETAKKHGAKWDPNKKKWYLPSGVEAHSELNQFMPNYTPPPVEKPKQEFYAAPAVKKADINSMSESELKAHINNLEKRRRSYQNVVNEGGEGYNPYDSQISVASKTYTRRFDPEKQALFDRIDEERRQERLQRMKELEEKLERNGGWYPD</sequence>
<feature type="region of interest" description="Disordered" evidence="1">
    <location>
        <begin position="31"/>
        <end position="60"/>
    </location>
</feature>
<proteinExistence type="predicted"/>
<dbReference type="Pfam" id="PF18974">
    <property type="entry name" value="DUF5710"/>
    <property type="match status" value="1"/>
</dbReference>